<evidence type="ECO:0000256" key="9">
    <source>
        <dbReference type="ARBA" id="ARBA00022989"/>
    </source>
</evidence>
<dbReference type="GO" id="GO:0009306">
    <property type="term" value="P:protein secretion"/>
    <property type="evidence" value="ECO:0007669"/>
    <property type="project" value="InterPro"/>
</dbReference>
<evidence type="ECO:0000256" key="12">
    <source>
        <dbReference type="ARBA" id="ARBA00025078"/>
    </source>
</evidence>
<dbReference type="GO" id="GO:0005886">
    <property type="term" value="C:plasma membrane"/>
    <property type="evidence" value="ECO:0007669"/>
    <property type="project" value="UniProtKB-SubCell"/>
</dbReference>
<evidence type="ECO:0000313" key="15">
    <source>
        <dbReference type="EMBL" id="MDK9363421.1"/>
    </source>
</evidence>
<keyword evidence="4 13" id="KW-0813">Transport</keyword>
<dbReference type="FunFam" id="3.40.1690.10:FF:000001">
    <property type="entry name" value="Flagellar biosynthetic protein FlhB"/>
    <property type="match status" value="1"/>
</dbReference>
<keyword evidence="15" id="KW-0282">Flagellum</keyword>
<evidence type="ECO:0000256" key="1">
    <source>
        <dbReference type="ARBA" id="ARBA00004651"/>
    </source>
</evidence>
<feature type="region of interest" description="Disordered" evidence="14">
    <location>
        <begin position="1"/>
        <end position="25"/>
    </location>
</feature>
<evidence type="ECO:0000256" key="5">
    <source>
        <dbReference type="ARBA" id="ARBA00022475"/>
    </source>
</evidence>
<dbReference type="InterPro" id="IPR006136">
    <property type="entry name" value="FlhB"/>
</dbReference>
<name>A0AAP4D1G1_9ENTR</name>
<proteinExistence type="inferred from homology"/>
<dbReference type="Gene3D" id="3.40.1690.10">
    <property type="entry name" value="secretion proteins EscU"/>
    <property type="match status" value="1"/>
</dbReference>
<dbReference type="Pfam" id="PF01312">
    <property type="entry name" value="Bac_export_2"/>
    <property type="match status" value="1"/>
</dbReference>
<accession>A0AAP4D1G1</accession>
<keyword evidence="11 13" id="KW-1006">Bacterial flagellum protein export</keyword>
<feature type="transmembrane region" description="Helical" evidence="13">
    <location>
        <begin position="32"/>
        <end position="49"/>
    </location>
</feature>
<keyword evidence="10 13" id="KW-0472">Membrane</keyword>
<dbReference type="InterPro" id="IPR029025">
    <property type="entry name" value="T3SS_substrate_exporter_C"/>
</dbReference>
<evidence type="ECO:0000256" key="10">
    <source>
        <dbReference type="ARBA" id="ARBA00023136"/>
    </source>
</evidence>
<dbReference type="PRINTS" id="PR00950">
    <property type="entry name" value="TYPE3IMSPROT"/>
</dbReference>
<evidence type="ECO:0000256" key="7">
    <source>
        <dbReference type="ARBA" id="ARBA00022795"/>
    </source>
</evidence>
<protein>
    <recommendedName>
        <fullName evidence="3 13">Flagellar biosynthetic protein FlhB</fullName>
    </recommendedName>
</protein>
<evidence type="ECO:0000256" key="4">
    <source>
        <dbReference type="ARBA" id="ARBA00022448"/>
    </source>
</evidence>
<keyword evidence="15" id="KW-0966">Cell projection</keyword>
<comment type="caution">
    <text evidence="15">The sequence shown here is derived from an EMBL/GenBank/DDBJ whole genome shotgun (WGS) entry which is preliminary data.</text>
</comment>
<evidence type="ECO:0000256" key="11">
    <source>
        <dbReference type="ARBA" id="ARBA00023225"/>
    </source>
</evidence>
<comment type="function">
    <text evidence="12 13">Required for formation of the rod structure in the basal body of the flagellar apparatus. Together with FliI and FliH, may constitute the export apparatus of flagellin.</text>
</comment>
<evidence type="ECO:0000256" key="2">
    <source>
        <dbReference type="ARBA" id="ARBA00010690"/>
    </source>
</evidence>
<dbReference type="PANTHER" id="PTHR30531">
    <property type="entry name" value="FLAGELLAR BIOSYNTHETIC PROTEIN FLHB"/>
    <property type="match status" value="1"/>
</dbReference>
<dbReference type="GO" id="GO:0044780">
    <property type="term" value="P:bacterial-type flagellum assembly"/>
    <property type="evidence" value="ECO:0007669"/>
    <property type="project" value="InterPro"/>
</dbReference>
<comment type="subcellular location">
    <subcellularLocation>
        <location evidence="1">Cell membrane</location>
        <topology evidence="1">Multi-pass membrane protein</topology>
    </subcellularLocation>
</comment>
<evidence type="ECO:0000256" key="14">
    <source>
        <dbReference type="SAM" id="MobiDB-lite"/>
    </source>
</evidence>
<feature type="compositionally biased region" description="Basic and acidic residues" evidence="14">
    <location>
        <begin position="8"/>
        <end position="25"/>
    </location>
</feature>
<keyword evidence="8 13" id="KW-0653">Protein transport</keyword>
<dbReference type="InterPro" id="IPR006135">
    <property type="entry name" value="T3SS_substrate_exporter"/>
</dbReference>
<dbReference type="NCBIfam" id="TIGR00328">
    <property type="entry name" value="flhB"/>
    <property type="match status" value="1"/>
</dbReference>
<keyword evidence="6 13" id="KW-0812">Transmembrane</keyword>
<evidence type="ECO:0000256" key="6">
    <source>
        <dbReference type="ARBA" id="ARBA00022692"/>
    </source>
</evidence>
<keyword evidence="7 13" id="KW-1005">Bacterial flagellum biogenesis</keyword>
<evidence type="ECO:0000313" key="16">
    <source>
        <dbReference type="Proteomes" id="UP001223214"/>
    </source>
</evidence>
<gene>
    <name evidence="13 15" type="primary">flhB</name>
    <name evidence="15" type="ORF">QQF32_09490</name>
</gene>
<keyword evidence="15" id="KW-0969">Cilium</keyword>
<dbReference type="PANTHER" id="PTHR30531:SF12">
    <property type="entry name" value="FLAGELLAR BIOSYNTHETIC PROTEIN FLHB"/>
    <property type="match status" value="1"/>
</dbReference>
<evidence type="ECO:0000256" key="3">
    <source>
        <dbReference type="ARBA" id="ARBA00021622"/>
    </source>
</evidence>
<dbReference type="RefSeq" id="WP_282494678.1">
    <property type="nucleotide sequence ID" value="NZ_JASCAP010000039.1"/>
</dbReference>
<dbReference type="SUPFAM" id="SSF160544">
    <property type="entry name" value="EscU C-terminal domain-like"/>
    <property type="match status" value="1"/>
</dbReference>
<feature type="transmembrane region" description="Helical" evidence="13">
    <location>
        <begin position="185"/>
        <end position="213"/>
    </location>
</feature>
<dbReference type="GeneID" id="97187328"/>
<feature type="transmembrane region" description="Helical" evidence="13">
    <location>
        <begin position="145"/>
        <end position="165"/>
    </location>
</feature>
<comment type="similarity">
    <text evidence="2 13">Belongs to the type III secretion exporter family.</text>
</comment>
<dbReference type="Gene3D" id="6.10.250.2080">
    <property type="match status" value="1"/>
</dbReference>
<reference evidence="15 16" key="1">
    <citation type="submission" date="2023-06" db="EMBL/GenBank/DDBJ databases">
        <title>Identification and characterization of antibiotic-resistant Gram-negative bacteria.</title>
        <authorList>
            <person name="Cho G.-S."/>
            <person name="Lee J."/>
            <person name="Tai E."/>
            <person name="Jeong S."/>
            <person name="Kim I."/>
            <person name="Kim B.-E."/>
            <person name="Jeong M.-I."/>
            <person name="Oh K.-K."/>
            <person name="Franz C.M.A.P."/>
        </authorList>
    </citation>
    <scope>NUCLEOTIDE SEQUENCE [LARGE SCALE GENOMIC DNA]</scope>
    <source>
        <strain evidence="15 16">V106_12</strain>
    </source>
</reference>
<evidence type="ECO:0000256" key="13">
    <source>
        <dbReference type="RuleBase" id="RU364091"/>
    </source>
</evidence>
<organism evidence="15 16">
    <name type="scientific">Lelliottia wanjuensis</name>
    <dbReference type="NCBI Taxonomy" id="3050585"/>
    <lineage>
        <taxon>Bacteria</taxon>
        <taxon>Pseudomonadati</taxon>
        <taxon>Pseudomonadota</taxon>
        <taxon>Gammaproteobacteria</taxon>
        <taxon>Enterobacterales</taxon>
        <taxon>Enterobacteriaceae</taxon>
        <taxon>Lelliottia</taxon>
    </lineage>
</organism>
<keyword evidence="5 13" id="KW-1003">Cell membrane</keyword>
<keyword evidence="16" id="KW-1185">Reference proteome</keyword>
<dbReference type="AlphaFoldDB" id="A0AAP4D1G1"/>
<sequence length="382" mass="42506">MSEDSDDKTEAPSPHRLEKAREDGQVPRSRELTSLLILIVGVCIIWMGGESFARRLAGMLSAGLRFDHSMVNDQNLILSQIILLLKDAMIALLPLISGVVIVALVSPVMLGGLIFSGKSLQPKFSKLNPLPGIKKMFSAQTGAELLKAILKSTLMGSTAGFYLWFHWPDMMRLISESPLTAMINAMDLVGMCAVLVVLSIIPMVGFDVFFQIYSHIKKLRMSRQDLRDEYKQNEGDPHVKGRIRQMQRQAARRRMMEDVPKADVIVTNPTHYSVALKYDENKMSAPKVVAKGAGLIALRIREIGAEHRVPVLEAPPLARALYRHAEIGQQIPGQLYAAVAEVLAWVWQLKRWRLAGGQRPGKPKNLPVPEALDFMNKKDTDG</sequence>
<feature type="region of interest" description="Disordered" evidence="14">
    <location>
        <begin position="358"/>
        <end position="382"/>
    </location>
</feature>
<keyword evidence="9 13" id="KW-1133">Transmembrane helix</keyword>
<feature type="transmembrane region" description="Helical" evidence="13">
    <location>
        <begin position="88"/>
        <end position="115"/>
    </location>
</feature>
<evidence type="ECO:0000256" key="8">
    <source>
        <dbReference type="ARBA" id="ARBA00022927"/>
    </source>
</evidence>
<dbReference type="EMBL" id="JASSOM010000048">
    <property type="protein sequence ID" value="MDK9363421.1"/>
    <property type="molecule type" value="Genomic_DNA"/>
</dbReference>
<dbReference type="Proteomes" id="UP001223214">
    <property type="component" value="Unassembled WGS sequence"/>
</dbReference>